<dbReference type="Proteomes" id="UP000054495">
    <property type="component" value="Unassembled WGS sequence"/>
</dbReference>
<dbReference type="EMBL" id="KE124777">
    <property type="protein sequence ID" value="EPB80661.1"/>
    <property type="molecule type" value="Genomic_DNA"/>
</dbReference>
<organism evidence="4 5">
    <name type="scientific">Ancylostoma ceylanicum</name>
    <dbReference type="NCBI Taxonomy" id="53326"/>
    <lineage>
        <taxon>Eukaryota</taxon>
        <taxon>Metazoa</taxon>
        <taxon>Ecdysozoa</taxon>
        <taxon>Nematoda</taxon>
        <taxon>Chromadorea</taxon>
        <taxon>Rhabditida</taxon>
        <taxon>Rhabditina</taxon>
        <taxon>Rhabditomorpha</taxon>
        <taxon>Strongyloidea</taxon>
        <taxon>Ancylostomatidae</taxon>
        <taxon>Ancylostomatinae</taxon>
        <taxon>Ancylostoma</taxon>
    </lineage>
</organism>
<accession>A0A0D6MBU5</accession>
<dbReference type="Pfam" id="PF02520">
    <property type="entry name" value="ANIS5_cation-bd"/>
    <property type="match status" value="1"/>
</dbReference>
<sequence length="188" mass="21298">MLSVLQGPPGPPPPPGPVGPQSPFPFQVPWEAQQELNRIQSDPNLTKQQYEDQMNQWANKYGVKDKYDAYKKNIDDQRTKAQQELDEALKALPKYYRQLRKIENDNTLTRAQAAQKKQELLNTLTPKQKRAAQFLENLFAPDYAKRPSPGPMRPGPYGPGPYGPGPYGPRPGPYRPYGPIIQTFLPEV</sequence>
<evidence type="ECO:0000313" key="4">
    <source>
        <dbReference type="EMBL" id="EPB80661.1"/>
    </source>
</evidence>
<dbReference type="PANTHER" id="PTHR21593">
    <property type="entry name" value="PRION-LIKE- Q/N-RICH -DOMAIN-BEARING PROTEIN PROTEIN"/>
    <property type="match status" value="1"/>
</dbReference>
<feature type="region of interest" description="Disordered" evidence="2">
    <location>
        <begin position="1"/>
        <end position="26"/>
    </location>
</feature>
<feature type="coiled-coil region" evidence="1">
    <location>
        <begin position="67"/>
        <end position="119"/>
    </location>
</feature>
<keyword evidence="5" id="KW-1185">Reference proteome</keyword>
<feature type="domain" description="SXP/RAL-2 family protein Ani s 5-like cation-binding" evidence="3">
    <location>
        <begin position="31"/>
        <end position="124"/>
    </location>
</feature>
<evidence type="ECO:0000256" key="1">
    <source>
        <dbReference type="SAM" id="Coils"/>
    </source>
</evidence>
<evidence type="ECO:0000256" key="2">
    <source>
        <dbReference type="SAM" id="MobiDB-lite"/>
    </source>
</evidence>
<evidence type="ECO:0000259" key="3">
    <source>
        <dbReference type="Pfam" id="PF02520"/>
    </source>
</evidence>
<gene>
    <name evidence="4" type="ORF">ANCCEY_00229</name>
</gene>
<keyword evidence="1" id="KW-0175">Coiled coil</keyword>
<name>A0A0D6MBU5_9BILA</name>
<protein>
    <recommendedName>
        <fullName evidence="3">SXP/RAL-2 family protein Ani s 5-like cation-binding domain-containing protein</fullName>
    </recommendedName>
</protein>
<dbReference type="AlphaFoldDB" id="A0A0D6MBU5"/>
<dbReference type="InterPro" id="IPR003677">
    <property type="entry name" value="ANIS5_cation-bd"/>
</dbReference>
<feature type="compositionally biased region" description="Pro residues" evidence="2">
    <location>
        <begin position="8"/>
        <end position="23"/>
    </location>
</feature>
<reference evidence="4 5" key="1">
    <citation type="submission" date="2013-05" db="EMBL/GenBank/DDBJ databases">
        <title>Draft genome of the parasitic nematode Anyclostoma ceylanicum.</title>
        <authorList>
            <person name="Mitreva M."/>
        </authorList>
    </citation>
    <scope>NUCLEOTIDE SEQUENCE [LARGE SCALE GENOMIC DNA]</scope>
</reference>
<dbReference type="PANTHER" id="PTHR21593:SF36">
    <property type="entry name" value="DUF148 DOMAIN-CONTAINING PROTEIN-RELATED"/>
    <property type="match status" value="1"/>
</dbReference>
<proteinExistence type="predicted"/>
<feature type="compositionally biased region" description="Pro residues" evidence="2">
    <location>
        <begin position="148"/>
        <end position="175"/>
    </location>
</feature>
<dbReference type="InterPro" id="IPR052823">
    <property type="entry name" value="SXP/RAL-2_related"/>
</dbReference>
<evidence type="ECO:0000313" key="5">
    <source>
        <dbReference type="Proteomes" id="UP000054495"/>
    </source>
</evidence>
<feature type="region of interest" description="Disordered" evidence="2">
    <location>
        <begin position="138"/>
        <end position="175"/>
    </location>
</feature>